<comment type="caution">
    <text evidence="1">The sequence shown here is derived from an EMBL/GenBank/DDBJ whole genome shotgun (WGS) entry which is preliminary data.</text>
</comment>
<gene>
    <name evidence="1" type="ORF">NUW54_g12667</name>
</gene>
<keyword evidence="2" id="KW-1185">Reference proteome</keyword>
<accession>A0ACC1MVN6</accession>
<dbReference type="EMBL" id="JANSHE010005492">
    <property type="protein sequence ID" value="KAJ2970727.1"/>
    <property type="molecule type" value="Genomic_DNA"/>
</dbReference>
<proteinExistence type="predicted"/>
<reference evidence="1" key="1">
    <citation type="submission" date="2022-08" db="EMBL/GenBank/DDBJ databases">
        <title>Genome Sequence of Pycnoporus sanguineus.</title>
        <authorList>
            <person name="Buettner E."/>
        </authorList>
    </citation>
    <scope>NUCLEOTIDE SEQUENCE</scope>
    <source>
        <strain evidence="1">CG-C14</strain>
    </source>
</reference>
<sequence length="100" mass="11619">MKFLAFASGHHRSKRERRETSPLLLSGKHASDGARGYEELKPDVEPQPLRRRDVPHATDSVHRAFVHDSLMVYYAVSPLRARPHRARTHRTLIVERWNTT</sequence>
<evidence type="ECO:0000313" key="2">
    <source>
        <dbReference type="Proteomes" id="UP001144978"/>
    </source>
</evidence>
<name>A0ACC1MVN6_9APHY</name>
<evidence type="ECO:0000313" key="1">
    <source>
        <dbReference type="EMBL" id="KAJ2970727.1"/>
    </source>
</evidence>
<protein>
    <submittedName>
        <fullName evidence="1">Uncharacterized protein</fullName>
    </submittedName>
</protein>
<organism evidence="1 2">
    <name type="scientific">Trametes sanguinea</name>
    <dbReference type="NCBI Taxonomy" id="158606"/>
    <lineage>
        <taxon>Eukaryota</taxon>
        <taxon>Fungi</taxon>
        <taxon>Dikarya</taxon>
        <taxon>Basidiomycota</taxon>
        <taxon>Agaricomycotina</taxon>
        <taxon>Agaricomycetes</taxon>
        <taxon>Polyporales</taxon>
        <taxon>Polyporaceae</taxon>
        <taxon>Trametes</taxon>
    </lineage>
</organism>
<dbReference type="Proteomes" id="UP001144978">
    <property type="component" value="Unassembled WGS sequence"/>
</dbReference>